<dbReference type="PANTHER" id="PTHR10003">
    <property type="entry name" value="SUPEROXIDE DISMUTASE CU-ZN -RELATED"/>
    <property type="match status" value="1"/>
</dbReference>
<dbReference type="AlphaFoldDB" id="A0ABD4T4D1"/>
<sequence length="193" mass="20053">MNRRVWGLFPVLLGVVFLTSCDGGSAPSGDSGSPGTDPIDRAIAVLTPTQGNDVSGTVDFVQAGEAVQVVVNVQGLKPNTVHGWHIHEFGDISTPDGNSMGGHYNPENQDHALPNKTNRHAGDLGNLTADAQGNARQEITVDNISINGTKNPILGRGVIIHADEDDGGQPTGNAGARIAQGVIGVRQVNQPES</sequence>
<reference evidence="3 4" key="1">
    <citation type="journal article" date="2015" name="Genome Announc.">
        <title>Draft Genome Sequence of Filamentous Marine Cyanobacterium Lyngbya confervoides Strain BDU141951.</title>
        <authorList>
            <person name="Chandrababunaidu M.M."/>
            <person name="Sen D."/>
            <person name="Tripathy S."/>
        </authorList>
    </citation>
    <scope>NUCLEOTIDE SEQUENCE [LARGE SCALE GENOMIC DNA]</scope>
    <source>
        <strain evidence="3 4">BDU141951</strain>
    </source>
</reference>
<evidence type="ECO:0000313" key="4">
    <source>
        <dbReference type="Proteomes" id="UP000031561"/>
    </source>
</evidence>
<dbReference type="RefSeq" id="WP_166275020.1">
    <property type="nucleotide sequence ID" value="NZ_JTHE03000061.1"/>
</dbReference>
<keyword evidence="4" id="KW-1185">Reference proteome</keyword>
<dbReference type="EMBL" id="JTHE03000061">
    <property type="protein sequence ID" value="MCM1983333.1"/>
    <property type="molecule type" value="Genomic_DNA"/>
</dbReference>
<dbReference type="InterPro" id="IPR036423">
    <property type="entry name" value="SOD-like_Cu/Zn_dom_sf"/>
</dbReference>
<feature type="domain" description="Superoxide dismutase copper/zinc binding" evidence="2">
    <location>
        <begin position="54"/>
        <end position="183"/>
    </location>
</feature>
<dbReference type="PROSITE" id="PS51257">
    <property type="entry name" value="PROKAR_LIPOPROTEIN"/>
    <property type="match status" value="1"/>
</dbReference>
<comment type="caution">
    <text evidence="3">The sequence shown here is derived from an EMBL/GenBank/DDBJ whole genome shotgun (WGS) entry which is preliminary data.</text>
</comment>
<protein>
    <submittedName>
        <fullName evidence="3">Superoxide dismutase family protein</fullName>
    </submittedName>
</protein>
<evidence type="ECO:0000256" key="1">
    <source>
        <dbReference type="ARBA" id="ARBA00010457"/>
    </source>
</evidence>
<dbReference type="CDD" id="cd00305">
    <property type="entry name" value="Cu-Zn_Superoxide_Dismutase"/>
    <property type="match status" value="1"/>
</dbReference>
<gene>
    <name evidence="3" type="ORF">QQ91_0010950</name>
</gene>
<comment type="similarity">
    <text evidence="1">Belongs to the Cu-Zn superoxide dismutase family.</text>
</comment>
<dbReference type="Gene3D" id="2.60.40.200">
    <property type="entry name" value="Superoxide dismutase, copper/zinc binding domain"/>
    <property type="match status" value="1"/>
</dbReference>
<dbReference type="InterPro" id="IPR001424">
    <property type="entry name" value="SOD_Cu_Zn_dom"/>
</dbReference>
<dbReference type="SUPFAM" id="SSF49329">
    <property type="entry name" value="Cu,Zn superoxide dismutase-like"/>
    <property type="match status" value="1"/>
</dbReference>
<accession>A0ABD4T4D1</accession>
<dbReference type="Pfam" id="PF00080">
    <property type="entry name" value="Sod_Cu"/>
    <property type="match status" value="1"/>
</dbReference>
<dbReference type="PRINTS" id="PR00068">
    <property type="entry name" value="CUZNDISMTASE"/>
</dbReference>
<dbReference type="Proteomes" id="UP000031561">
    <property type="component" value="Unassembled WGS sequence"/>
</dbReference>
<name>A0ABD4T4D1_9CYAN</name>
<proteinExistence type="inferred from homology"/>
<dbReference type="InterPro" id="IPR024134">
    <property type="entry name" value="SOD_Cu/Zn_/chaperone"/>
</dbReference>
<evidence type="ECO:0000259" key="2">
    <source>
        <dbReference type="Pfam" id="PF00080"/>
    </source>
</evidence>
<evidence type="ECO:0000313" key="3">
    <source>
        <dbReference type="EMBL" id="MCM1983333.1"/>
    </source>
</evidence>
<organism evidence="3 4">
    <name type="scientific">Lyngbya confervoides BDU141951</name>
    <dbReference type="NCBI Taxonomy" id="1574623"/>
    <lineage>
        <taxon>Bacteria</taxon>
        <taxon>Bacillati</taxon>
        <taxon>Cyanobacteriota</taxon>
        <taxon>Cyanophyceae</taxon>
        <taxon>Oscillatoriophycideae</taxon>
        <taxon>Oscillatoriales</taxon>
        <taxon>Microcoleaceae</taxon>
        <taxon>Lyngbya</taxon>
    </lineage>
</organism>